<comment type="caution">
    <text evidence="1">The sequence shown here is derived from an EMBL/GenBank/DDBJ whole genome shotgun (WGS) entry which is preliminary data.</text>
</comment>
<accession>A0A218Z1S3</accession>
<dbReference type="EMBL" id="MZNU01000281">
    <property type="protein sequence ID" value="OWP01186.1"/>
    <property type="molecule type" value="Genomic_DNA"/>
</dbReference>
<sequence length="56" mass="5642">MPAGMLRGSGAHCAVGDSHQGGFGCRLAAVETTVWRAGLGRGDELERTSSGARLGA</sequence>
<protein>
    <submittedName>
        <fullName evidence="1">Uncharacterized protein</fullName>
    </submittedName>
</protein>
<keyword evidence="2" id="KW-1185">Reference proteome</keyword>
<evidence type="ECO:0000313" key="2">
    <source>
        <dbReference type="Proteomes" id="UP000242519"/>
    </source>
</evidence>
<organism evidence="1 2">
    <name type="scientific">Diplocarpon coronariae</name>
    <dbReference type="NCBI Taxonomy" id="2795749"/>
    <lineage>
        <taxon>Eukaryota</taxon>
        <taxon>Fungi</taxon>
        <taxon>Dikarya</taxon>
        <taxon>Ascomycota</taxon>
        <taxon>Pezizomycotina</taxon>
        <taxon>Leotiomycetes</taxon>
        <taxon>Helotiales</taxon>
        <taxon>Drepanopezizaceae</taxon>
        <taxon>Diplocarpon</taxon>
    </lineage>
</organism>
<evidence type="ECO:0000313" key="1">
    <source>
        <dbReference type="EMBL" id="OWP01186.1"/>
    </source>
</evidence>
<reference evidence="1 2" key="1">
    <citation type="submission" date="2017-04" db="EMBL/GenBank/DDBJ databases">
        <title>Draft genome sequence of Marssonina coronaria NL1: causal agent of apple blotch.</title>
        <authorList>
            <person name="Cheng Q."/>
        </authorList>
    </citation>
    <scope>NUCLEOTIDE SEQUENCE [LARGE SCALE GENOMIC DNA]</scope>
    <source>
        <strain evidence="1 2">NL1</strain>
    </source>
</reference>
<dbReference type="Proteomes" id="UP000242519">
    <property type="component" value="Unassembled WGS sequence"/>
</dbReference>
<gene>
    <name evidence="1" type="ORF">B2J93_5466</name>
</gene>
<dbReference type="InParanoid" id="A0A218Z1S3"/>
<proteinExistence type="predicted"/>
<name>A0A218Z1S3_9HELO</name>
<dbReference type="AlphaFoldDB" id="A0A218Z1S3"/>